<comment type="subunit">
    <text evidence="10">The complex is composed of six subunits: RnfA, RnfB, RnfC, RnfD, RnfE and RnfG.</text>
</comment>
<evidence type="ECO:0000256" key="4">
    <source>
        <dbReference type="ARBA" id="ARBA00022643"/>
    </source>
</evidence>
<evidence type="ECO:0000256" key="1">
    <source>
        <dbReference type="ARBA" id="ARBA00022448"/>
    </source>
</evidence>
<dbReference type="InterPro" id="IPR004338">
    <property type="entry name" value="NqrB/RnfD"/>
</dbReference>
<evidence type="ECO:0000256" key="9">
    <source>
        <dbReference type="ARBA" id="ARBA00023136"/>
    </source>
</evidence>
<keyword evidence="1 10" id="KW-0813">Transport</keyword>
<dbReference type="InterPro" id="IPR011303">
    <property type="entry name" value="RnfD_bac"/>
</dbReference>
<keyword evidence="12" id="KW-1185">Reference proteome</keyword>
<keyword evidence="4 10" id="KW-0288">FMN</keyword>
<feature type="transmembrane region" description="Helical" evidence="10">
    <location>
        <begin position="71"/>
        <end position="89"/>
    </location>
</feature>
<evidence type="ECO:0000313" key="12">
    <source>
        <dbReference type="Proteomes" id="UP000640335"/>
    </source>
</evidence>
<feature type="transmembrane region" description="Helical" evidence="10">
    <location>
        <begin position="125"/>
        <end position="146"/>
    </location>
</feature>
<dbReference type="NCBIfam" id="TIGR01946">
    <property type="entry name" value="rnfD"/>
    <property type="match status" value="1"/>
</dbReference>
<evidence type="ECO:0000256" key="5">
    <source>
        <dbReference type="ARBA" id="ARBA00022692"/>
    </source>
</evidence>
<comment type="caution">
    <text evidence="11">The sequence shown here is derived from an EMBL/GenBank/DDBJ whole genome shotgun (WGS) entry which is preliminary data.</text>
</comment>
<comment type="similarity">
    <text evidence="10">Belongs to the NqrB/RnfD family.</text>
</comment>
<dbReference type="Proteomes" id="UP000640335">
    <property type="component" value="Unassembled WGS sequence"/>
</dbReference>
<evidence type="ECO:0000256" key="7">
    <source>
        <dbReference type="ARBA" id="ARBA00022982"/>
    </source>
</evidence>
<gene>
    <name evidence="10" type="primary">rnfD</name>
    <name evidence="11" type="ORF">H9660_09535</name>
</gene>
<dbReference type="PANTHER" id="PTHR30578:SF0">
    <property type="entry name" value="ION-TRANSLOCATING OXIDOREDUCTASE COMPLEX SUBUNIT D"/>
    <property type="match status" value="1"/>
</dbReference>
<feature type="transmembrane region" description="Helical" evidence="10">
    <location>
        <begin position="45"/>
        <end position="64"/>
    </location>
</feature>
<evidence type="ECO:0000313" key="11">
    <source>
        <dbReference type="EMBL" id="MBD7915389.1"/>
    </source>
</evidence>
<evidence type="ECO:0000256" key="3">
    <source>
        <dbReference type="ARBA" id="ARBA00022630"/>
    </source>
</evidence>
<feature type="transmembrane region" description="Helical" evidence="10">
    <location>
        <begin position="187"/>
        <end position="214"/>
    </location>
</feature>
<protein>
    <recommendedName>
        <fullName evidence="10">Ion-translocating oxidoreductase complex subunit D</fullName>
        <ecNumber evidence="10">7.-.-.-</ecNumber>
    </recommendedName>
    <alternativeName>
        <fullName evidence="10">Rnf electron transport complex subunit D</fullName>
    </alternativeName>
</protein>
<dbReference type="EMBL" id="JACSQZ010000031">
    <property type="protein sequence ID" value="MBD7915389.1"/>
    <property type="molecule type" value="Genomic_DNA"/>
</dbReference>
<organism evidence="11 12">
    <name type="scientific">Clostridium gallinarum</name>
    <dbReference type="NCBI Taxonomy" id="2762246"/>
    <lineage>
        <taxon>Bacteria</taxon>
        <taxon>Bacillati</taxon>
        <taxon>Bacillota</taxon>
        <taxon>Clostridia</taxon>
        <taxon>Eubacteriales</taxon>
        <taxon>Clostridiaceae</taxon>
        <taxon>Clostridium</taxon>
    </lineage>
</organism>
<accession>A0ABR8Q4R1</accession>
<comment type="subcellular location">
    <subcellularLocation>
        <location evidence="10">Cell membrane</location>
        <topology evidence="10">Multi-pass membrane protein</topology>
    </subcellularLocation>
</comment>
<evidence type="ECO:0000256" key="8">
    <source>
        <dbReference type="ARBA" id="ARBA00022989"/>
    </source>
</evidence>
<dbReference type="PANTHER" id="PTHR30578">
    <property type="entry name" value="ELECTRON TRANSPORT COMPLEX PROTEIN RNFD"/>
    <property type="match status" value="1"/>
</dbReference>
<sequence length="337" mass="36085">MSELYNVSASPHVRSKESTKTIMADVAIALIPAGLFGIYNFGLNALLIILISVATCIITEYIFQKRMNKKITIRDCSALVTGLLLAYNMPSTIPFWVPIVGGVFAIIIVKQLFGGLGQNFMNPALAARCFLLISFSRIMTDFGIAADSTIKGIIMNGHASIKGYAMLDGVSSATILSVVKTGGDYNLLSMFLGTTGGTIGETSVIAILIGAIYLLRKRIISLKIPMTYIGSFILFIILMNLLGGKGFNIEYLIGNVFGGGLMLGAFFMATDYVTCPITSKGKIVFGILLGFITAIFRVYGSSAEGVSYAIILSNILVPLIEKYTLPKAFGKEAGVNV</sequence>
<feature type="transmembrane region" description="Helical" evidence="10">
    <location>
        <begin position="281"/>
        <end position="299"/>
    </location>
</feature>
<feature type="transmembrane region" description="Helical" evidence="10">
    <location>
        <begin position="226"/>
        <end position="243"/>
    </location>
</feature>
<proteinExistence type="inferred from homology"/>
<keyword evidence="8 10" id="KW-1133">Transmembrane helix</keyword>
<keyword evidence="10" id="KW-1003">Cell membrane</keyword>
<name>A0ABR8Q4R1_9CLOT</name>
<keyword evidence="5 10" id="KW-0812">Transmembrane</keyword>
<evidence type="ECO:0000256" key="6">
    <source>
        <dbReference type="ARBA" id="ARBA00022967"/>
    </source>
</evidence>
<keyword evidence="2 10" id="KW-0597">Phosphoprotein</keyword>
<keyword evidence="7 10" id="KW-0249">Electron transport</keyword>
<reference evidence="11 12" key="1">
    <citation type="submission" date="2020-08" db="EMBL/GenBank/DDBJ databases">
        <title>A Genomic Blueprint of the Chicken Gut Microbiome.</title>
        <authorList>
            <person name="Gilroy R."/>
            <person name="Ravi A."/>
            <person name="Getino M."/>
            <person name="Pursley I."/>
            <person name="Horton D.L."/>
            <person name="Alikhan N.-F."/>
            <person name="Baker D."/>
            <person name="Gharbi K."/>
            <person name="Hall N."/>
            <person name="Watson M."/>
            <person name="Adriaenssens E.M."/>
            <person name="Foster-Nyarko E."/>
            <person name="Jarju S."/>
            <person name="Secka A."/>
            <person name="Antonio M."/>
            <person name="Oren A."/>
            <person name="Chaudhuri R."/>
            <person name="La Ragione R.M."/>
            <person name="Hildebrand F."/>
            <person name="Pallen M.J."/>
        </authorList>
    </citation>
    <scope>NUCLEOTIDE SEQUENCE [LARGE SCALE GENOMIC DNA]</scope>
    <source>
        <strain evidence="11 12">Sa3CUN1</strain>
    </source>
</reference>
<comment type="cofactor">
    <cofactor evidence="10">
        <name>FMN</name>
        <dbReference type="ChEBI" id="CHEBI:58210"/>
    </cofactor>
</comment>
<dbReference type="EC" id="7.-.-.-" evidence="10"/>
<feature type="transmembrane region" description="Helical" evidence="10">
    <location>
        <begin position="249"/>
        <end position="269"/>
    </location>
</feature>
<evidence type="ECO:0000256" key="2">
    <source>
        <dbReference type="ARBA" id="ARBA00022553"/>
    </source>
</evidence>
<dbReference type="Pfam" id="PF03116">
    <property type="entry name" value="NQR2_RnfD_RnfE"/>
    <property type="match status" value="1"/>
</dbReference>
<feature type="modified residue" description="FMN phosphoryl threonine" evidence="10">
    <location>
        <position position="174"/>
    </location>
</feature>
<keyword evidence="9 10" id="KW-0472">Membrane</keyword>
<comment type="function">
    <text evidence="10">Part of a membrane-bound complex that couples electron transfer with translocation of ions across the membrane.</text>
</comment>
<keyword evidence="3 10" id="KW-0285">Flavoprotein</keyword>
<dbReference type="HAMAP" id="MF_00462">
    <property type="entry name" value="RsxD_RnfD"/>
    <property type="match status" value="1"/>
</dbReference>
<dbReference type="RefSeq" id="WP_191750151.1">
    <property type="nucleotide sequence ID" value="NZ_JACSQZ010000031.1"/>
</dbReference>
<keyword evidence="6 10" id="KW-1278">Translocase</keyword>
<evidence type="ECO:0000256" key="10">
    <source>
        <dbReference type="HAMAP-Rule" id="MF_00462"/>
    </source>
</evidence>